<feature type="chain" id="PRO_5041971752" description="ABC transmembrane type-1 domain-containing protein" evidence="6">
    <location>
        <begin position="23"/>
        <end position="427"/>
    </location>
</feature>
<feature type="transmembrane region" description="Helical" evidence="5">
    <location>
        <begin position="299"/>
        <end position="316"/>
    </location>
</feature>
<dbReference type="AlphaFoldDB" id="A0AAD5Q3N6"/>
<dbReference type="GO" id="GO:0005743">
    <property type="term" value="C:mitochondrial inner membrane"/>
    <property type="evidence" value="ECO:0007669"/>
    <property type="project" value="TreeGrafter"/>
</dbReference>
<accession>A0AAD5Q3N6</accession>
<keyword evidence="6" id="KW-0732">Signal</keyword>
<feature type="transmembrane region" description="Helical" evidence="5">
    <location>
        <begin position="192"/>
        <end position="217"/>
    </location>
</feature>
<evidence type="ECO:0000256" key="2">
    <source>
        <dbReference type="ARBA" id="ARBA00022692"/>
    </source>
</evidence>
<dbReference type="EMBL" id="JAKCXM010000390">
    <property type="protein sequence ID" value="KAJ0394706.1"/>
    <property type="molecule type" value="Genomic_DNA"/>
</dbReference>
<dbReference type="Pfam" id="PF00664">
    <property type="entry name" value="ABC_membrane"/>
    <property type="match status" value="1"/>
</dbReference>
<dbReference type="GO" id="GO:0015421">
    <property type="term" value="F:ABC-type oligopeptide transporter activity"/>
    <property type="evidence" value="ECO:0007669"/>
    <property type="project" value="TreeGrafter"/>
</dbReference>
<dbReference type="Gene3D" id="3.40.50.300">
    <property type="entry name" value="P-loop containing nucleotide triphosphate hydrolases"/>
    <property type="match status" value="1"/>
</dbReference>
<dbReference type="GO" id="GO:0016887">
    <property type="term" value="F:ATP hydrolysis activity"/>
    <property type="evidence" value="ECO:0007669"/>
    <property type="project" value="InterPro"/>
</dbReference>
<feature type="transmembrane region" description="Helical" evidence="5">
    <location>
        <begin position="276"/>
        <end position="293"/>
    </location>
</feature>
<dbReference type="InterPro" id="IPR039421">
    <property type="entry name" value="Type_1_exporter"/>
</dbReference>
<protein>
    <recommendedName>
        <fullName evidence="7">ABC transmembrane type-1 domain-containing protein</fullName>
    </recommendedName>
</protein>
<evidence type="ECO:0000256" key="1">
    <source>
        <dbReference type="ARBA" id="ARBA00004141"/>
    </source>
</evidence>
<comment type="subcellular location">
    <subcellularLocation>
        <location evidence="1">Membrane</location>
        <topology evidence="1">Multi-pass membrane protein</topology>
    </subcellularLocation>
</comment>
<feature type="transmembrane region" description="Helical" evidence="5">
    <location>
        <begin position="149"/>
        <end position="172"/>
    </location>
</feature>
<dbReference type="PANTHER" id="PTHR43394">
    <property type="entry name" value="ATP-DEPENDENT PERMEASE MDL1, MITOCHONDRIAL"/>
    <property type="match status" value="1"/>
</dbReference>
<keyword evidence="4 5" id="KW-0472">Membrane</keyword>
<comment type="caution">
    <text evidence="8">The sequence shown here is derived from an EMBL/GenBank/DDBJ whole genome shotgun (WGS) entry which is preliminary data.</text>
</comment>
<keyword evidence="2 5" id="KW-0812">Transmembrane</keyword>
<dbReference type="InterPro" id="IPR011527">
    <property type="entry name" value="ABC1_TM_dom"/>
</dbReference>
<dbReference type="Gene3D" id="1.20.1560.10">
    <property type="entry name" value="ABC transporter type 1, transmembrane domain"/>
    <property type="match status" value="2"/>
</dbReference>
<keyword evidence="9" id="KW-1185">Reference proteome</keyword>
<evidence type="ECO:0000313" key="9">
    <source>
        <dbReference type="Proteomes" id="UP001209570"/>
    </source>
</evidence>
<gene>
    <name evidence="8" type="ORF">P43SY_001540</name>
</gene>
<reference evidence="8" key="1">
    <citation type="submission" date="2021-12" db="EMBL/GenBank/DDBJ databases">
        <title>Prjna785345.</title>
        <authorList>
            <person name="Rujirawat T."/>
            <person name="Krajaejun T."/>
        </authorList>
    </citation>
    <scope>NUCLEOTIDE SEQUENCE</scope>
    <source>
        <strain evidence="8">Pi057C3</strain>
    </source>
</reference>
<dbReference type="GO" id="GO:0005524">
    <property type="term" value="F:ATP binding"/>
    <property type="evidence" value="ECO:0007669"/>
    <property type="project" value="InterPro"/>
</dbReference>
<evidence type="ECO:0000256" key="3">
    <source>
        <dbReference type="ARBA" id="ARBA00022989"/>
    </source>
</evidence>
<proteinExistence type="predicted"/>
<evidence type="ECO:0000259" key="7">
    <source>
        <dbReference type="PROSITE" id="PS50929"/>
    </source>
</evidence>
<sequence>MFLTVFCTYAAVFFSVIMGAMALGQAGPSAQAIFSARAAAYDVFAVIHRASLIDPLSNDGKKLGKVQGRILIDNVSFAYPSRPEVKVCSNYSLTIEPGETVALVGPSGSGKSTVADGMEQLSVTSATSEDDTDVSLGRIWRMSAPEWKYLVFGGIGATMNAATFPVWGILFTKVTVLFFQVDKPRDDMLRDAMYWGLGFVGLGVVFGVSIMAQYYGFSVAAQRLVTRVRLAVYSSMLHQEIGWFDLDENTSGALVARLATDSATLQTMTSDMLNRGLVNVTTLVIGFGIAFYYSWEMTLVVLATTPIFIFTSYVQAQMMSGTNNSKENNDADNAAGTLLGEAIASIRTVASFSMEKNLNAAYIQFLEASKAADNKKGFAGGIAFGVSQGVMFFNLAFLFYLGGKWVADGRLGFESMFMVLNVIISCD</sequence>
<evidence type="ECO:0000256" key="4">
    <source>
        <dbReference type="ARBA" id="ARBA00023136"/>
    </source>
</evidence>
<dbReference type="InterPro" id="IPR003439">
    <property type="entry name" value="ABC_transporter-like_ATP-bd"/>
</dbReference>
<feature type="domain" description="ABC transmembrane type-1" evidence="7">
    <location>
        <begin position="151"/>
        <end position="424"/>
    </location>
</feature>
<evidence type="ECO:0000256" key="5">
    <source>
        <dbReference type="SAM" id="Phobius"/>
    </source>
</evidence>
<dbReference type="CDD" id="cd18578">
    <property type="entry name" value="ABC_6TM_Pgp_ABCB1_D2_like"/>
    <property type="match status" value="1"/>
</dbReference>
<dbReference type="SUPFAM" id="SSF52540">
    <property type="entry name" value="P-loop containing nucleoside triphosphate hydrolases"/>
    <property type="match status" value="1"/>
</dbReference>
<dbReference type="Proteomes" id="UP001209570">
    <property type="component" value="Unassembled WGS sequence"/>
</dbReference>
<dbReference type="GO" id="GO:0090374">
    <property type="term" value="P:oligopeptide export from mitochondrion"/>
    <property type="evidence" value="ECO:0007669"/>
    <property type="project" value="TreeGrafter"/>
</dbReference>
<dbReference type="SUPFAM" id="SSF90123">
    <property type="entry name" value="ABC transporter transmembrane region"/>
    <property type="match status" value="1"/>
</dbReference>
<evidence type="ECO:0000313" key="8">
    <source>
        <dbReference type="EMBL" id="KAJ0394706.1"/>
    </source>
</evidence>
<dbReference type="PROSITE" id="PS50929">
    <property type="entry name" value="ABC_TM1F"/>
    <property type="match status" value="1"/>
</dbReference>
<feature type="transmembrane region" description="Helical" evidence="5">
    <location>
        <begin position="378"/>
        <end position="401"/>
    </location>
</feature>
<evidence type="ECO:0000256" key="6">
    <source>
        <dbReference type="SAM" id="SignalP"/>
    </source>
</evidence>
<keyword evidence="3 5" id="KW-1133">Transmembrane helix</keyword>
<dbReference type="InterPro" id="IPR027417">
    <property type="entry name" value="P-loop_NTPase"/>
</dbReference>
<name>A0AAD5Q3N6_PYTIN</name>
<dbReference type="Pfam" id="PF00005">
    <property type="entry name" value="ABC_tran"/>
    <property type="match status" value="1"/>
</dbReference>
<organism evidence="8 9">
    <name type="scientific">Pythium insidiosum</name>
    <name type="common">Pythiosis disease agent</name>
    <dbReference type="NCBI Taxonomy" id="114742"/>
    <lineage>
        <taxon>Eukaryota</taxon>
        <taxon>Sar</taxon>
        <taxon>Stramenopiles</taxon>
        <taxon>Oomycota</taxon>
        <taxon>Peronosporomycetes</taxon>
        <taxon>Pythiales</taxon>
        <taxon>Pythiaceae</taxon>
        <taxon>Pythium</taxon>
    </lineage>
</organism>
<feature type="signal peptide" evidence="6">
    <location>
        <begin position="1"/>
        <end position="22"/>
    </location>
</feature>
<dbReference type="InterPro" id="IPR036640">
    <property type="entry name" value="ABC1_TM_sf"/>
</dbReference>
<dbReference type="PANTHER" id="PTHR43394:SF18">
    <property type="entry name" value="ABC TRANSPORTER B FAMILY MEMBER 11-LIKE"/>
    <property type="match status" value="1"/>
</dbReference>